<name>A0AAV5S885_9BILA</name>
<feature type="compositionally biased region" description="Basic and acidic residues" evidence="1">
    <location>
        <begin position="177"/>
        <end position="187"/>
    </location>
</feature>
<sequence length="271" mass="30912">FIISRMSELIGVQYTNQYGSPHALALILSRGAGEYYDWTDLQKATEVGRRWICKEHEAELGSNWETKGHYHFKTKQRPGGRVENVCSMPHPFFQHNTPFTLEHGVHRVEAEEAEAILKKKGVLLHPGLPICPAHNQLARKILAQEEVEGTNHDIFPAPLNRDFSNTPSISRDVNPFDYERDPKDPSYHPKRPQSPIDTDLPENKAPGQVLKKAYINFMRALGVKPHMNIKKWHELSDRSQRGDAEALRYVAFEIATLMSPDNPKALMDKAF</sequence>
<organism evidence="2 3">
    <name type="scientific">Pristionchus entomophagus</name>
    <dbReference type="NCBI Taxonomy" id="358040"/>
    <lineage>
        <taxon>Eukaryota</taxon>
        <taxon>Metazoa</taxon>
        <taxon>Ecdysozoa</taxon>
        <taxon>Nematoda</taxon>
        <taxon>Chromadorea</taxon>
        <taxon>Rhabditida</taxon>
        <taxon>Rhabditina</taxon>
        <taxon>Diplogasteromorpha</taxon>
        <taxon>Diplogasteroidea</taxon>
        <taxon>Neodiplogasteridae</taxon>
        <taxon>Pristionchus</taxon>
    </lineage>
</organism>
<accession>A0AAV5S885</accession>
<evidence type="ECO:0000256" key="1">
    <source>
        <dbReference type="SAM" id="MobiDB-lite"/>
    </source>
</evidence>
<feature type="compositionally biased region" description="Polar residues" evidence="1">
    <location>
        <begin position="162"/>
        <end position="171"/>
    </location>
</feature>
<keyword evidence="3" id="KW-1185">Reference proteome</keyword>
<gene>
    <name evidence="2" type="ORF">PENTCL1PPCAC_794</name>
</gene>
<dbReference type="EMBL" id="BTSX01000001">
    <property type="protein sequence ID" value="GMS78619.1"/>
    <property type="molecule type" value="Genomic_DNA"/>
</dbReference>
<dbReference type="AlphaFoldDB" id="A0AAV5S885"/>
<evidence type="ECO:0000313" key="2">
    <source>
        <dbReference type="EMBL" id="GMS78619.1"/>
    </source>
</evidence>
<reference evidence="2" key="1">
    <citation type="submission" date="2023-10" db="EMBL/GenBank/DDBJ databases">
        <title>Genome assembly of Pristionchus species.</title>
        <authorList>
            <person name="Yoshida K."/>
            <person name="Sommer R.J."/>
        </authorList>
    </citation>
    <scope>NUCLEOTIDE SEQUENCE</scope>
    <source>
        <strain evidence="2">RS0144</strain>
    </source>
</reference>
<dbReference type="Proteomes" id="UP001432027">
    <property type="component" value="Unassembled WGS sequence"/>
</dbReference>
<comment type="caution">
    <text evidence="2">The sequence shown here is derived from an EMBL/GenBank/DDBJ whole genome shotgun (WGS) entry which is preliminary data.</text>
</comment>
<feature type="non-terminal residue" evidence="2">
    <location>
        <position position="271"/>
    </location>
</feature>
<feature type="region of interest" description="Disordered" evidence="1">
    <location>
        <begin position="154"/>
        <end position="205"/>
    </location>
</feature>
<protein>
    <submittedName>
        <fullName evidence="2">Uncharacterized protein</fullName>
    </submittedName>
</protein>
<feature type="non-terminal residue" evidence="2">
    <location>
        <position position="1"/>
    </location>
</feature>
<proteinExistence type="predicted"/>
<evidence type="ECO:0000313" key="3">
    <source>
        <dbReference type="Proteomes" id="UP001432027"/>
    </source>
</evidence>